<keyword evidence="1" id="KW-1133">Transmembrane helix</keyword>
<gene>
    <name evidence="2" type="ORF">DJ018_14475</name>
</gene>
<proteinExistence type="predicted"/>
<keyword evidence="1" id="KW-0472">Membrane</keyword>
<feature type="transmembrane region" description="Helical" evidence="1">
    <location>
        <begin position="52"/>
        <end position="74"/>
    </location>
</feature>
<dbReference type="EMBL" id="QFYR01000003">
    <property type="protein sequence ID" value="RAK52333.1"/>
    <property type="molecule type" value="Genomic_DNA"/>
</dbReference>
<evidence type="ECO:0000313" key="2">
    <source>
        <dbReference type="EMBL" id="RAK52333.1"/>
    </source>
</evidence>
<dbReference type="Proteomes" id="UP000249725">
    <property type="component" value="Unassembled WGS sequence"/>
</dbReference>
<dbReference type="OrthoDB" id="2873672at2"/>
<feature type="transmembrane region" description="Helical" evidence="1">
    <location>
        <begin position="113"/>
        <end position="133"/>
    </location>
</feature>
<protein>
    <recommendedName>
        <fullName evidence="4">DUF2231 domain-containing protein</fullName>
    </recommendedName>
</protein>
<reference evidence="3" key="1">
    <citation type="submission" date="2018-05" db="EMBL/GenBank/DDBJ databases">
        <authorList>
            <person name="Li X."/>
        </authorList>
    </citation>
    <scope>NUCLEOTIDE SEQUENCE [LARGE SCALE GENOMIC DNA]</scope>
    <source>
        <strain evidence="3">YIM 73061</strain>
    </source>
</reference>
<evidence type="ECO:0008006" key="4">
    <source>
        <dbReference type="Google" id="ProtNLM"/>
    </source>
</evidence>
<feature type="transmembrane region" description="Helical" evidence="1">
    <location>
        <begin position="12"/>
        <end position="32"/>
    </location>
</feature>
<sequence>MRAILSQRATTGLHLLYVVLVSCAAPLFLGGLLSDIAYARTYEIQWLNFADWLIAGAMVFTGVALAWSLVEVVLDRGRSRAGLIGLGILVATFLVGLLNSLTHARDAWGTMPAGLILSLVTTALAIAAIWFAVAQARTGAVQ</sequence>
<feature type="transmembrane region" description="Helical" evidence="1">
    <location>
        <begin position="81"/>
        <end position="101"/>
    </location>
</feature>
<organism evidence="2 3">
    <name type="scientific">Phenylobacterium deserti</name>
    <dbReference type="NCBI Taxonomy" id="1914756"/>
    <lineage>
        <taxon>Bacteria</taxon>
        <taxon>Pseudomonadati</taxon>
        <taxon>Pseudomonadota</taxon>
        <taxon>Alphaproteobacteria</taxon>
        <taxon>Caulobacterales</taxon>
        <taxon>Caulobacteraceae</taxon>
        <taxon>Phenylobacterium</taxon>
    </lineage>
</organism>
<name>A0A328AC04_9CAUL</name>
<keyword evidence="1" id="KW-0812">Transmembrane</keyword>
<dbReference type="AlphaFoldDB" id="A0A328AC04"/>
<evidence type="ECO:0000256" key="1">
    <source>
        <dbReference type="SAM" id="Phobius"/>
    </source>
</evidence>
<comment type="caution">
    <text evidence="2">The sequence shown here is derived from an EMBL/GenBank/DDBJ whole genome shotgun (WGS) entry which is preliminary data.</text>
</comment>
<keyword evidence="3" id="KW-1185">Reference proteome</keyword>
<evidence type="ECO:0000313" key="3">
    <source>
        <dbReference type="Proteomes" id="UP000249725"/>
    </source>
</evidence>
<accession>A0A328AC04</accession>
<dbReference type="PROSITE" id="PS51257">
    <property type="entry name" value="PROKAR_LIPOPROTEIN"/>
    <property type="match status" value="1"/>
</dbReference>